<proteinExistence type="predicted"/>
<dbReference type="Pfam" id="PF04149">
    <property type="entry name" value="DUF397"/>
    <property type="match status" value="1"/>
</dbReference>
<accession>A0A401W669</accession>
<gene>
    <name evidence="2" type="ORF">GKJPGBOP_04493</name>
</gene>
<dbReference type="EMBL" id="BHZD01000001">
    <property type="protein sequence ID" value="GCD44779.1"/>
    <property type="molecule type" value="Genomic_DNA"/>
</dbReference>
<feature type="domain" description="DUF397" evidence="1">
    <location>
        <begin position="5"/>
        <end position="55"/>
    </location>
</feature>
<dbReference type="Proteomes" id="UP000286746">
    <property type="component" value="Unassembled WGS sequence"/>
</dbReference>
<comment type="caution">
    <text evidence="2">The sequence shown here is derived from an EMBL/GenBank/DDBJ whole genome shotgun (WGS) entry which is preliminary data.</text>
</comment>
<sequence length="63" mass="6780">MPSTHWQKSSYCADSSNCLSVAAFPDAAIRIREIETPNPVVTTARPQFGLLMDAIKSGSLNSP</sequence>
<name>A0A401W669_STREY</name>
<dbReference type="AlphaFoldDB" id="A0A401W669"/>
<dbReference type="InterPro" id="IPR007278">
    <property type="entry name" value="DUF397"/>
</dbReference>
<evidence type="ECO:0000313" key="3">
    <source>
        <dbReference type="Proteomes" id="UP000286746"/>
    </source>
</evidence>
<evidence type="ECO:0000313" key="2">
    <source>
        <dbReference type="EMBL" id="GCD44779.1"/>
    </source>
</evidence>
<reference evidence="2 3" key="1">
    <citation type="submission" date="2018-11" db="EMBL/GenBank/DDBJ databases">
        <title>Whole genome sequence of Streptomyces paromomycinus NBRC 15454(T).</title>
        <authorList>
            <person name="Komaki H."/>
            <person name="Tamura T."/>
        </authorList>
    </citation>
    <scope>NUCLEOTIDE SEQUENCE [LARGE SCALE GENOMIC DNA]</scope>
    <source>
        <strain evidence="2 3">NBRC 15454</strain>
    </source>
</reference>
<evidence type="ECO:0000259" key="1">
    <source>
        <dbReference type="Pfam" id="PF04149"/>
    </source>
</evidence>
<protein>
    <recommendedName>
        <fullName evidence="1">DUF397 domain-containing protein</fullName>
    </recommendedName>
</protein>
<dbReference type="RefSeq" id="WP_170251815.1">
    <property type="nucleotide sequence ID" value="NZ_BHZD01000001.1"/>
</dbReference>
<organism evidence="2 3">
    <name type="scientific">Streptomyces paromomycinus</name>
    <name type="common">Streptomyces rimosus subsp. paromomycinus</name>
    <dbReference type="NCBI Taxonomy" id="92743"/>
    <lineage>
        <taxon>Bacteria</taxon>
        <taxon>Bacillati</taxon>
        <taxon>Actinomycetota</taxon>
        <taxon>Actinomycetes</taxon>
        <taxon>Kitasatosporales</taxon>
        <taxon>Streptomycetaceae</taxon>
        <taxon>Streptomyces</taxon>
    </lineage>
</organism>
<keyword evidence="3" id="KW-1185">Reference proteome</keyword>